<dbReference type="Proteomes" id="UP000176853">
    <property type="component" value="Unassembled WGS sequence"/>
</dbReference>
<dbReference type="EMBL" id="MEVB01000029">
    <property type="protein sequence ID" value="OGC51969.1"/>
    <property type="molecule type" value="Genomic_DNA"/>
</dbReference>
<proteinExistence type="predicted"/>
<gene>
    <name evidence="1" type="ORF">A2709_01805</name>
</gene>
<comment type="caution">
    <text evidence="1">The sequence shown here is derived from an EMBL/GenBank/DDBJ whole genome shotgun (WGS) entry which is preliminary data.</text>
</comment>
<name>A0A1F4V496_UNCKA</name>
<reference evidence="1 2" key="1">
    <citation type="journal article" date="2016" name="Nat. Commun.">
        <title>Thousands of microbial genomes shed light on interconnected biogeochemical processes in an aquifer system.</title>
        <authorList>
            <person name="Anantharaman K."/>
            <person name="Brown C.T."/>
            <person name="Hug L.A."/>
            <person name="Sharon I."/>
            <person name="Castelle C.J."/>
            <person name="Probst A.J."/>
            <person name="Thomas B.C."/>
            <person name="Singh A."/>
            <person name="Wilkins M.J."/>
            <person name="Karaoz U."/>
            <person name="Brodie E.L."/>
            <person name="Williams K.H."/>
            <person name="Hubbard S.S."/>
            <person name="Banfield J.F."/>
        </authorList>
    </citation>
    <scope>NUCLEOTIDE SEQUENCE [LARGE SCALE GENOMIC DNA]</scope>
</reference>
<evidence type="ECO:0000313" key="2">
    <source>
        <dbReference type="Proteomes" id="UP000176853"/>
    </source>
</evidence>
<evidence type="ECO:0000313" key="1">
    <source>
        <dbReference type="EMBL" id="OGC51969.1"/>
    </source>
</evidence>
<accession>A0A1F4V496</accession>
<organism evidence="1 2">
    <name type="scientific">candidate division WWE3 bacterium RIFCSPHIGHO2_01_FULL_43_9</name>
    <dbReference type="NCBI Taxonomy" id="1802618"/>
    <lineage>
        <taxon>Bacteria</taxon>
        <taxon>Katanobacteria</taxon>
    </lineage>
</organism>
<sequence length="59" mass="6799">MSEKKLLGNTGKISAEKAGARAEVELEKYREGRDKNYISDFDREVKKLSKSLRINLRDI</sequence>
<dbReference type="AlphaFoldDB" id="A0A1F4V496"/>
<protein>
    <submittedName>
        <fullName evidence="1">Uncharacterized protein</fullName>
    </submittedName>
</protein>